<proteinExistence type="inferred from homology"/>
<feature type="transmembrane region" description="Helical" evidence="7">
    <location>
        <begin position="234"/>
        <end position="261"/>
    </location>
</feature>
<comment type="subcellular location">
    <subcellularLocation>
        <location evidence="1 7">Cell membrane</location>
        <topology evidence="1 7">Multi-pass membrane protein</topology>
    </subcellularLocation>
</comment>
<dbReference type="InterPro" id="IPR045621">
    <property type="entry name" value="BPD_transp_1_N"/>
</dbReference>
<dbReference type="InterPro" id="IPR000515">
    <property type="entry name" value="MetI-like"/>
</dbReference>
<evidence type="ECO:0000256" key="6">
    <source>
        <dbReference type="ARBA" id="ARBA00023136"/>
    </source>
</evidence>
<evidence type="ECO:0000313" key="10">
    <source>
        <dbReference type="Proteomes" id="UP001180840"/>
    </source>
</evidence>
<feature type="transmembrane region" description="Helical" evidence="7">
    <location>
        <begin position="130"/>
        <end position="156"/>
    </location>
</feature>
<dbReference type="Pfam" id="PF19300">
    <property type="entry name" value="BPD_transp_1_N"/>
    <property type="match status" value="1"/>
</dbReference>
<evidence type="ECO:0000256" key="1">
    <source>
        <dbReference type="ARBA" id="ARBA00004651"/>
    </source>
</evidence>
<comment type="similarity">
    <text evidence="7">Belongs to the binding-protein-dependent transport system permease family.</text>
</comment>
<organism evidence="9 10">
    <name type="scientific">Corynebacterium guangdongense</name>
    <dbReference type="NCBI Taxonomy" id="1783348"/>
    <lineage>
        <taxon>Bacteria</taxon>
        <taxon>Bacillati</taxon>
        <taxon>Actinomycetota</taxon>
        <taxon>Actinomycetes</taxon>
        <taxon>Mycobacteriales</taxon>
        <taxon>Corynebacteriaceae</taxon>
        <taxon>Corynebacterium</taxon>
    </lineage>
</organism>
<gene>
    <name evidence="9" type="ORF">J2S39_001680</name>
</gene>
<evidence type="ECO:0000256" key="5">
    <source>
        <dbReference type="ARBA" id="ARBA00022989"/>
    </source>
</evidence>
<evidence type="ECO:0000259" key="8">
    <source>
        <dbReference type="PROSITE" id="PS50928"/>
    </source>
</evidence>
<dbReference type="Proteomes" id="UP001180840">
    <property type="component" value="Unassembled WGS sequence"/>
</dbReference>
<dbReference type="CDD" id="cd06261">
    <property type="entry name" value="TM_PBP2"/>
    <property type="match status" value="1"/>
</dbReference>
<dbReference type="InterPro" id="IPR035906">
    <property type="entry name" value="MetI-like_sf"/>
</dbReference>
<dbReference type="PROSITE" id="PS50928">
    <property type="entry name" value="ABC_TM1"/>
    <property type="match status" value="1"/>
</dbReference>
<evidence type="ECO:0000256" key="4">
    <source>
        <dbReference type="ARBA" id="ARBA00022692"/>
    </source>
</evidence>
<dbReference type="PANTHER" id="PTHR43163:SF6">
    <property type="entry name" value="DIPEPTIDE TRANSPORT SYSTEM PERMEASE PROTEIN DPPB-RELATED"/>
    <property type="match status" value="1"/>
</dbReference>
<keyword evidence="4 7" id="KW-0812">Transmembrane</keyword>
<feature type="transmembrane region" description="Helical" evidence="7">
    <location>
        <begin position="176"/>
        <end position="195"/>
    </location>
</feature>
<sequence length="316" mass="33719">MRILLRLSARFLLSLLAASVLIFLLLRIVPGDPARIALGVTATDAAVAELSARLGTDRPLPVQYLDWLGGLLTGDFGLSLSSRQDITPLVLDRAQVSLILTGSAMVLSLLIAVPLGVWSARRARHPDGQVISALSQIGIAVPSFLAGVLLVAVVSIRFGWLPANGWVPPGVDFGAFLSRLILPVIALTLVQASILTRYVRSSVLEVLGADYLRTARAIGQSRSRALRRHGLRNAALPVLTVIGVQLSSLIVGAVVIEQVFVLPGLGSMLLDAVANRDLTTVQTIVMLLVVFTLAVTMVVDLLYRLIDPRLRGRATA</sequence>
<keyword evidence="10" id="KW-1185">Reference proteome</keyword>
<dbReference type="Pfam" id="PF00528">
    <property type="entry name" value="BPD_transp_1"/>
    <property type="match status" value="1"/>
</dbReference>
<dbReference type="Gene3D" id="1.10.3720.10">
    <property type="entry name" value="MetI-like"/>
    <property type="match status" value="1"/>
</dbReference>
<feature type="transmembrane region" description="Helical" evidence="7">
    <location>
        <begin position="281"/>
        <end position="303"/>
    </location>
</feature>
<reference evidence="9" key="1">
    <citation type="submission" date="2023-07" db="EMBL/GenBank/DDBJ databases">
        <title>Sequencing the genomes of 1000 actinobacteria strains.</title>
        <authorList>
            <person name="Klenk H.-P."/>
        </authorList>
    </citation>
    <scope>NUCLEOTIDE SEQUENCE</scope>
    <source>
        <strain evidence="9">DSM 107476</strain>
    </source>
</reference>
<keyword evidence="2 7" id="KW-0813">Transport</keyword>
<keyword evidence="3" id="KW-1003">Cell membrane</keyword>
<evidence type="ECO:0000313" key="9">
    <source>
        <dbReference type="EMBL" id="MDR7330004.1"/>
    </source>
</evidence>
<evidence type="ECO:0000256" key="7">
    <source>
        <dbReference type="RuleBase" id="RU363032"/>
    </source>
</evidence>
<dbReference type="SUPFAM" id="SSF161098">
    <property type="entry name" value="MetI-like"/>
    <property type="match status" value="1"/>
</dbReference>
<evidence type="ECO:0000256" key="2">
    <source>
        <dbReference type="ARBA" id="ARBA00022448"/>
    </source>
</evidence>
<protein>
    <submittedName>
        <fullName evidence="9">Peptide/nickel transport system permease protein</fullName>
    </submittedName>
</protein>
<dbReference type="RefSeq" id="WP_290195304.1">
    <property type="nucleotide sequence ID" value="NZ_CP047654.1"/>
</dbReference>
<dbReference type="EMBL" id="JAVDXZ010000001">
    <property type="protein sequence ID" value="MDR7330004.1"/>
    <property type="molecule type" value="Genomic_DNA"/>
</dbReference>
<dbReference type="PANTHER" id="PTHR43163">
    <property type="entry name" value="DIPEPTIDE TRANSPORT SYSTEM PERMEASE PROTEIN DPPB-RELATED"/>
    <property type="match status" value="1"/>
</dbReference>
<feature type="domain" description="ABC transmembrane type-1" evidence="8">
    <location>
        <begin position="94"/>
        <end position="299"/>
    </location>
</feature>
<name>A0ABU1ZYK1_9CORY</name>
<comment type="caution">
    <text evidence="9">The sequence shown here is derived from an EMBL/GenBank/DDBJ whole genome shotgun (WGS) entry which is preliminary data.</text>
</comment>
<feature type="transmembrane region" description="Helical" evidence="7">
    <location>
        <begin position="98"/>
        <end position="118"/>
    </location>
</feature>
<keyword evidence="5 7" id="KW-1133">Transmembrane helix</keyword>
<evidence type="ECO:0000256" key="3">
    <source>
        <dbReference type="ARBA" id="ARBA00022475"/>
    </source>
</evidence>
<keyword evidence="6 7" id="KW-0472">Membrane</keyword>
<accession>A0ABU1ZYK1</accession>